<proteinExistence type="inferred from homology"/>
<dbReference type="Pfam" id="PF15903">
    <property type="entry name" value="PL48"/>
    <property type="match status" value="1"/>
</dbReference>
<comment type="caution">
    <text evidence="3">The sequence shown here is derived from an EMBL/GenBank/DDBJ whole genome shotgun (WGS) entry which is preliminary data.</text>
</comment>
<evidence type="ECO:0000259" key="2">
    <source>
        <dbReference type="Pfam" id="PF15903"/>
    </source>
</evidence>
<dbReference type="PANTHER" id="PTHR15829:SF13">
    <property type="entry name" value="FAM65 N-TERMINAL DOMAIN-CONTAINING PROTEIN"/>
    <property type="match status" value="1"/>
</dbReference>
<gene>
    <name evidence="3" type="ORF">XAT740_LOCUS60608</name>
</gene>
<evidence type="ECO:0000256" key="1">
    <source>
        <dbReference type="ARBA" id="ARBA00005744"/>
    </source>
</evidence>
<dbReference type="InterPro" id="IPR026136">
    <property type="entry name" value="RIPOR3"/>
</dbReference>
<evidence type="ECO:0000313" key="3">
    <source>
        <dbReference type="EMBL" id="CAF1681281.1"/>
    </source>
</evidence>
<dbReference type="AlphaFoldDB" id="A0A816GYK0"/>
<protein>
    <recommendedName>
        <fullName evidence="2">FAM65 N-terminal domain-containing protein</fullName>
    </recommendedName>
</protein>
<evidence type="ECO:0000313" key="4">
    <source>
        <dbReference type="Proteomes" id="UP000663828"/>
    </source>
</evidence>
<dbReference type="InterPro" id="IPR031780">
    <property type="entry name" value="FAM65_N"/>
</dbReference>
<feature type="non-terminal residue" evidence="3">
    <location>
        <position position="1"/>
    </location>
</feature>
<dbReference type="Proteomes" id="UP000663828">
    <property type="component" value="Unassembled WGS sequence"/>
</dbReference>
<accession>A0A816GYK0</accession>
<keyword evidence="4" id="KW-1185">Reference proteome</keyword>
<organism evidence="3 4">
    <name type="scientific">Adineta ricciae</name>
    <name type="common">Rotifer</name>
    <dbReference type="NCBI Taxonomy" id="249248"/>
    <lineage>
        <taxon>Eukaryota</taxon>
        <taxon>Metazoa</taxon>
        <taxon>Spiralia</taxon>
        <taxon>Gnathifera</taxon>
        <taxon>Rotifera</taxon>
        <taxon>Eurotatoria</taxon>
        <taxon>Bdelloidea</taxon>
        <taxon>Adinetida</taxon>
        <taxon>Adinetidae</taxon>
        <taxon>Adineta</taxon>
    </lineage>
</organism>
<feature type="domain" description="FAM65 N-terminal" evidence="2">
    <location>
        <begin position="42"/>
        <end position="287"/>
    </location>
</feature>
<comment type="similarity">
    <text evidence="1">Belongs to the RIPOR family.</text>
</comment>
<reference evidence="3" key="1">
    <citation type="submission" date="2021-02" db="EMBL/GenBank/DDBJ databases">
        <authorList>
            <person name="Nowell W R."/>
        </authorList>
    </citation>
    <scope>NUCLEOTIDE SEQUENCE</scope>
</reference>
<sequence>MSTNRLTPFTKRSITMNNSIPEILGQEQIDLARLKKQAQLTQTSIPKTPRITRTLKTLESVLKVLEEHSRKCKHQIDELIQSVANENHQLARQLHEAQVAYLKLQAHTASLQSLKDCYCRYAHMLDGARTMFNAYQQTSTKRDSIDQVKLGLKECTQTLCAIEAQLEAMLGTFVLSLQEISGFSRICPGDEYEIVIRYGQQKWKTRGRIRKHDRTEQIWTRQIFHLKAKLADLLLIKVNEVKLLGVSLKTIGTKCFEVNNFYSIEAQRMIINANQSGTIKLIFLIHW</sequence>
<name>A0A816GYK0_ADIRI</name>
<dbReference type="EMBL" id="CAJNOR010015119">
    <property type="protein sequence ID" value="CAF1681281.1"/>
    <property type="molecule type" value="Genomic_DNA"/>
</dbReference>
<dbReference type="PANTHER" id="PTHR15829">
    <property type="entry name" value="PROTEIN KINASE PKN/PRK1, EFFECTOR"/>
    <property type="match status" value="1"/>
</dbReference>